<dbReference type="HOGENOM" id="CLU_115053_1_1_1"/>
<evidence type="ECO:0000313" key="3">
    <source>
        <dbReference type="EMBL" id="KIM94968.1"/>
    </source>
</evidence>
<dbReference type="GO" id="GO:0008033">
    <property type="term" value="P:tRNA processing"/>
    <property type="evidence" value="ECO:0007669"/>
    <property type="project" value="InterPro"/>
</dbReference>
<dbReference type="PANTHER" id="PTHR28173:SF1">
    <property type="entry name" value="RIBONUCLEASES P_MRP PROTEIN SUBUNIT POP8"/>
    <property type="match status" value="1"/>
</dbReference>
<dbReference type="STRING" id="913774.A0A0C3C7S2"/>
<dbReference type="GO" id="GO:0000172">
    <property type="term" value="C:ribonuclease MRP complex"/>
    <property type="evidence" value="ECO:0007669"/>
    <property type="project" value="InterPro"/>
</dbReference>
<dbReference type="GO" id="GO:0000171">
    <property type="term" value="F:ribonuclease MRP activity"/>
    <property type="evidence" value="ECO:0007669"/>
    <property type="project" value="TreeGrafter"/>
</dbReference>
<reference evidence="4" key="2">
    <citation type="submission" date="2015-01" db="EMBL/GenBank/DDBJ databases">
        <title>Evolutionary Origins and Diversification of the Mycorrhizal Mutualists.</title>
        <authorList>
            <consortium name="DOE Joint Genome Institute"/>
            <consortium name="Mycorrhizal Genomics Consortium"/>
            <person name="Kohler A."/>
            <person name="Kuo A."/>
            <person name="Nagy L.G."/>
            <person name="Floudas D."/>
            <person name="Copeland A."/>
            <person name="Barry K.W."/>
            <person name="Cichocki N."/>
            <person name="Veneault-Fourrey C."/>
            <person name="LaButti K."/>
            <person name="Lindquist E.A."/>
            <person name="Lipzen A."/>
            <person name="Lundell T."/>
            <person name="Morin E."/>
            <person name="Murat C."/>
            <person name="Riley R."/>
            <person name="Ohm R."/>
            <person name="Sun H."/>
            <person name="Tunlid A."/>
            <person name="Henrissat B."/>
            <person name="Grigoriev I.V."/>
            <person name="Hibbett D.S."/>
            <person name="Martin F."/>
        </authorList>
    </citation>
    <scope>NUCLEOTIDE SEQUENCE [LARGE SCALE GENOMIC DNA]</scope>
    <source>
        <strain evidence="4">Zn</strain>
    </source>
</reference>
<dbReference type="GO" id="GO:0034965">
    <property type="term" value="P:intronic box C/D snoRNA processing"/>
    <property type="evidence" value="ECO:0007669"/>
    <property type="project" value="TreeGrafter"/>
</dbReference>
<dbReference type="AlphaFoldDB" id="A0A0C3C7S2"/>
<protein>
    <recommendedName>
        <fullName evidence="2">Ribonucleases P/MRP subunit Pop8-like domain-containing protein</fullName>
    </recommendedName>
</protein>
<feature type="region of interest" description="Disordered" evidence="1">
    <location>
        <begin position="12"/>
        <end position="31"/>
    </location>
</feature>
<reference evidence="3 4" key="1">
    <citation type="submission" date="2014-04" db="EMBL/GenBank/DDBJ databases">
        <authorList>
            <consortium name="DOE Joint Genome Institute"/>
            <person name="Kuo A."/>
            <person name="Martino E."/>
            <person name="Perotto S."/>
            <person name="Kohler A."/>
            <person name="Nagy L.G."/>
            <person name="Floudas D."/>
            <person name="Copeland A."/>
            <person name="Barry K.W."/>
            <person name="Cichocki N."/>
            <person name="Veneault-Fourrey C."/>
            <person name="LaButti K."/>
            <person name="Lindquist E.A."/>
            <person name="Lipzen A."/>
            <person name="Lundell T."/>
            <person name="Morin E."/>
            <person name="Murat C."/>
            <person name="Sun H."/>
            <person name="Tunlid A."/>
            <person name="Henrissat B."/>
            <person name="Grigoriev I.V."/>
            <person name="Hibbett D.S."/>
            <person name="Martin F."/>
            <person name="Nordberg H.P."/>
            <person name="Cantor M.N."/>
            <person name="Hua S.X."/>
        </authorList>
    </citation>
    <scope>NUCLEOTIDE SEQUENCE [LARGE SCALE GENOMIC DNA]</scope>
    <source>
        <strain evidence="3 4">Zn</strain>
    </source>
</reference>
<evidence type="ECO:0000256" key="1">
    <source>
        <dbReference type="SAM" id="MobiDB-lite"/>
    </source>
</evidence>
<dbReference type="GO" id="GO:0000294">
    <property type="term" value="P:nuclear-transcribed mRNA catabolic process, RNase MRP-dependent"/>
    <property type="evidence" value="ECO:0007669"/>
    <property type="project" value="TreeGrafter"/>
</dbReference>
<sequence length="156" mass="16967">MVDAGDDIAMQDAHNSAGEQSQQPVPEQKPKYRDNYVINSKTITTPPFSFICLELVSDSAATTKLDELTVRTYITSALTQFLGLTGSSISVDILKVQGKACWIRVPREDLSPVVAAVGGWVGGNETEGRVGWKVKAKGNWLSVLVADREAESLWDI</sequence>
<accession>A0A0C3C7S2</accession>
<evidence type="ECO:0000313" key="4">
    <source>
        <dbReference type="Proteomes" id="UP000054321"/>
    </source>
</evidence>
<dbReference type="GO" id="GO:0005655">
    <property type="term" value="C:nucleolar ribonuclease P complex"/>
    <property type="evidence" value="ECO:0007669"/>
    <property type="project" value="InterPro"/>
</dbReference>
<feature type="compositionally biased region" description="Polar residues" evidence="1">
    <location>
        <begin position="13"/>
        <end position="25"/>
    </location>
</feature>
<organism evidence="3 4">
    <name type="scientific">Oidiodendron maius (strain Zn)</name>
    <dbReference type="NCBI Taxonomy" id="913774"/>
    <lineage>
        <taxon>Eukaryota</taxon>
        <taxon>Fungi</taxon>
        <taxon>Dikarya</taxon>
        <taxon>Ascomycota</taxon>
        <taxon>Pezizomycotina</taxon>
        <taxon>Leotiomycetes</taxon>
        <taxon>Leotiomycetes incertae sedis</taxon>
        <taxon>Myxotrichaceae</taxon>
        <taxon>Oidiodendron</taxon>
    </lineage>
</organism>
<dbReference type="InterPro" id="IPR020347">
    <property type="entry name" value="Pop8"/>
</dbReference>
<gene>
    <name evidence="3" type="ORF">OIDMADRAFT_206843</name>
</gene>
<dbReference type="EMBL" id="KN832888">
    <property type="protein sequence ID" value="KIM94968.1"/>
    <property type="molecule type" value="Genomic_DNA"/>
</dbReference>
<evidence type="ECO:0000259" key="2">
    <source>
        <dbReference type="Pfam" id="PF20976"/>
    </source>
</evidence>
<keyword evidence="4" id="KW-1185">Reference proteome</keyword>
<dbReference type="Pfam" id="PF20976">
    <property type="entry name" value="Pop8"/>
    <property type="match status" value="1"/>
</dbReference>
<dbReference type="PANTHER" id="PTHR28173">
    <property type="entry name" value="RIBONUCLEASES P/MRP PROTEIN SUBUNIT POP8"/>
    <property type="match status" value="1"/>
</dbReference>
<dbReference type="OrthoDB" id="5530243at2759"/>
<name>A0A0C3C7S2_OIDMZ</name>
<dbReference type="Proteomes" id="UP000054321">
    <property type="component" value="Unassembled WGS sequence"/>
</dbReference>
<feature type="domain" description="Ribonucleases P/MRP subunit Pop8-like" evidence="2">
    <location>
        <begin position="47"/>
        <end position="120"/>
    </location>
</feature>
<dbReference type="InParanoid" id="A0A0C3C7S2"/>
<dbReference type="GO" id="GO:0004526">
    <property type="term" value="F:ribonuclease P activity"/>
    <property type="evidence" value="ECO:0007669"/>
    <property type="project" value="TreeGrafter"/>
</dbReference>
<proteinExistence type="predicted"/>
<dbReference type="InterPro" id="IPR049128">
    <property type="entry name" value="Pop8-like_dom"/>
</dbReference>